<feature type="region of interest" description="Disordered" evidence="1">
    <location>
        <begin position="174"/>
        <end position="194"/>
    </location>
</feature>
<accession>A0A8S4RPG0</accession>
<protein>
    <submittedName>
        <fullName evidence="3">Jg7724 protein</fullName>
    </submittedName>
</protein>
<dbReference type="InterPro" id="IPR031936">
    <property type="entry name" value="DUF4771"/>
</dbReference>
<gene>
    <name evidence="3" type="primary">jg7724</name>
    <name evidence="3" type="ORF">PAEG_LOCUS15830</name>
</gene>
<proteinExistence type="predicted"/>
<organism evidence="3 4">
    <name type="scientific">Pararge aegeria aegeria</name>
    <dbReference type="NCBI Taxonomy" id="348720"/>
    <lineage>
        <taxon>Eukaryota</taxon>
        <taxon>Metazoa</taxon>
        <taxon>Ecdysozoa</taxon>
        <taxon>Arthropoda</taxon>
        <taxon>Hexapoda</taxon>
        <taxon>Insecta</taxon>
        <taxon>Pterygota</taxon>
        <taxon>Neoptera</taxon>
        <taxon>Endopterygota</taxon>
        <taxon>Lepidoptera</taxon>
        <taxon>Glossata</taxon>
        <taxon>Ditrysia</taxon>
        <taxon>Papilionoidea</taxon>
        <taxon>Nymphalidae</taxon>
        <taxon>Satyrinae</taxon>
        <taxon>Satyrini</taxon>
        <taxon>Parargina</taxon>
        <taxon>Pararge</taxon>
    </lineage>
</organism>
<dbReference type="PANTHER" id="PTHR41967:SF6">
    <property type="entry name" value="FI19406P1-RELATED"/>
    <property type="match status" value="1"/>
</dbReference>
<feature type="region of interest" description="Disordered" evidence="1">
    <location>
        <begin position="214"/>
        <end position="253"/>
    </location>
</feature>
<reference evidence="3" key="1">
    <citation type="submission" date="2022-03" db="EMBL/GenBank/DDBJ databases">
        <authorList>
            <person name="Lindestad O."/>
        </authorList>
    </citation>
    <scope>NUCLEOTIDE SEQUENCE</scope>
</reference>
<keyword evidence="4" id="KW-1185">Reference proteome</keyword>
<evidence type="ECO:0000256" key="1">
    <source>
        <dbReference type="SAM" id="MobiDB-lite"/>
    </source>
</evidence>
<dbReference type="OrthoDB" id="6613664at2759"/>
<dbReference type="PANTHER" id="PTHR41967">
    <property type="entry name" value="FI19406P1-RELATED"/>
    <property type="match status" value="1"/>
</dbReference>
<feature type="compositionally biased region" description="Pro residues" evidence="1">
    <location>
        <begin position="234"/>
        <end position="245"/>
    </location>
</feature>
<feature type="domain" description="DUF4771" evidence="2">
    <location>
        <begin position="508"/>
        <end position="649"/>
    </location>
</feature>
<evidence type="ECO:0000313" key="3">
    <source>
        <dbReference type="EMBL" id="CAH2238790.1"/>
    </source>
</evidence>
<feature type="compositionally biased region" description="Acidic residues" evidence="1">
    <location>
        <begin position="223"/>
        <end position="232"/>
    </location>
</feature>
<dbReference type="EMBL" id="CAKXAJ010025393">
    <property type="protein sequence ID" value="CAH2238790.1"/>
    <property type="molecule type" value="Genomic_DNA"/>
</dbReference>
<comment type="caution">
    <text evidence="3">The sequence shown here is derived from an EMBL/GenBank/DDBJ whole genome shotgun (WGS) entry which is preliminary data.</text>
</comment>
<sequence>MVQTKNGYETSYEDRKQNRLQVVYRRQTQERQIFMQDLKEIRRQREIRLFKTMKNLIGPTWLQALSVLQRKALDTLEFSIYQDLLEGRPTRTASLMKELGLYPRPNTVELMTCVYLGRNDPKEMLAQLFLTTYGHPIEGKRCYYNLNARLVLSGILYLGLENLLELLRLRFLPDKEKKPPKPKPRPQPQPQLESPYLQEMTAVLYLRPKRKPFRPAPLPNLDDLNDPYEEEPPIAKPPPPPPPRPPPKKRLPRSYCDKIAGVMNIEPYSTITTTHTIKTVTQGNQLRKTKGSKMSIALKKSYGISVSRSSRGDKRRKRLTAPNTGISSTQYTINGVSKVHGKKVFVLGNVSTLPPEGDLINGGFRLINGEYINIHCGFRGRPPPQKPGICDCVTNWQDAVFKYVKENKCRCGHLYDYGNEGIFPPEEIPYFQKPSRFSPFQFNYHTIYNLDEKQLFVEKKFKKIWDTDSTLHIGDSAVIEKKDKKKKKFRRSSATCLGQNPKPEDYLKCALRQMRRLNIAAKLPDIHLVPELKEWMRWRIYGPFTKSVKKDMLIKSFMFWQIYCGLEKKGLGHVYPKQDPKYKGLTTWKNKQDLNDKFRKYTLKYKLDLYRTYAYSTNILWPTMFQAEFPNKKFREIFFSYLFSRIEDLQLMHPYNSREAAERANILSKKRYICKPDGAEEKD</sequence>
<dbReference type="Pfam" id="PF15995">
    <property type="entry name" value="DUF4771"/>
    <property type="match status" value="1"/>
</dbReference>
<dbReference type="AlphaFoldDB" id="A0A8S4RPG0"/>
<evidence type="ECO:0000259" key="2">
    <source>
        <dbReference type="Pfam" id="PF15995"/>
    </source>
</evidence>
<evidence type="ECO:0000313" key="4">
    <source>
        <dbReference type="Proteomes" id="UP000838756"/>
    </source>
</evidence>
<name>A0A8S4RPG0_9NEOP</name>
<dbReference type="Proteomes" id="UP000838756">
    <property type="component" value="Unassembled WGS sequence"/>
</dbReference>